<dbReference type="PANTHER" id="PTHR43132">
    <property type="entry name" value="ARSENICAL RESISTANCE OPERON REPRESSOR ARSR-RELATED"/>
    <property type="match status" value="1"/>
</dbReference>
<protein>
    <submittedName>
        <fullName evidence="5">Transcriptional regulator</fullName>
    </submittedName>
</protein>
<dbReference type="Gene3D" id="1.10.10.10">
    <property type="entry name" value="Winged helix-like DNA-binding domain superfamily/Winged helix DNA-binding domain"/>
    <property type="match status" value="1"/>
</dbReference>
<evidence type="ECO:0000256" key="1">
    <source>
        <dbReference type="ARBA" id="ARBA00023015"/>
    </source>
</evidence>
<comment type="caution">
    <text evidence="5">The sequence shown here is derived from an EMBL/GenBank/DDBJ whole genome shotgun (WGS) entry which is preliminary data.</text>
</comment>
<evidence type="ECO:0000259" key="4">
    <source>
        <dbReference type="PROSITE" id="PS50987"/>
    </source>
</evidence>
<dbReference type="InterPro" id="IPR051011">
    <property type="entry name" value="Metal_resp_trans_reg"/>
</dbReference>
<dbReference type="EMBL" id="BMMX01000033">
    <property type="protein sequence ID" value="GGL09968.1"/>
    <property type="molecule type" value="Genomic_DNA"/>
</dbReference>
<dbReference type="RefSeq" id="WP_189081829.1">
    <property type="nucleotide sequence ID" value="NZ_BMMX01000033.1"/>
</dbReference>
<dbReference type="AlphaFoldDB" id="A0A8J3C4W5"/>
<proteinExistence type="predicted"/>
<dbReference type="GO" id="GO:0003677">
    <property type="term" value="F:DNA binding"/>
    <property type="evidence" value="ECO:0007669"/>
    <property type="project" value="UniProtKB-KW"/>
</dbReference>
<keyword evidence="2" id="KW-0238">DNA-binding</keyword>
<accession>A0A8J3C4W5</accession>
<dbReference type="SMART" id="SM00418">
    <property type="entry name" value="HTH_ARSR"/>
    <property type="match status" value="1"/>
</dbReference>
<dbReference type="Proteomes" id="UP000656042">
    <property type="component" value="Unassembled WGS sequence"/>
</dbReference>
<keyword evidence="3" id="KW-0804">Transcription</keyword>
<dbReference type="InterPro" id="IPR000835">
    <property type="entry name" value="HTH_MarR-typ"/>
</dbReference>
<evidence type="ECO:0000256" key="3">
    <source>
        <dbReference type="ARBA" id="ARBA00023163"/>
    </source>
</evidence>
<reference evidence="5" key="2">
    <citation type="submission" date="2020-09" db="EMBL/GenBank/DDBJ databases">
        <authorList>
            <person name="Sun Q."/>
            <person name="Zhou Y."/>
        </authorList>
    </citation>
    <scope>NUCLEOTIDE SEQUENCE</scope>
    <source>
        <strain evidence="5">CGMCC 4.7299</strain>
    </source>
</reference>
<evidence type="ECO:0000313" key="5">
    <source>
        <dbReference type="EMBL" id="GGL09968.1"/>
    </source>
</evidence>
<keyword evidence="1" id="KW-0805">Transcription regulation</keyword>
<evidence type="ECO:0000256" key="2">
    <source>
        <dbReference type="ARBA" id="ARBA00023125"/>
    </source>
</evidence>
<name>A0A8J3C4W5_9ACTN</name>
<feature type="domain" description="HTH arsR-type" evidence="4">
    <location>
        <begin position="240"/>
        <end position="328"/>
    </location>
</feature>
<sequence>MLRIHFTPEDLSRTHVAVRADPLWDAVLSLQMLHNGEGQLLFQAWRHQVRARPSRADEAILLSLCQPRGAIADLLTPAAGALGLEAGLDAVRSTPISRIRRDLTHLSGRSRLPSWTRLLAAGDVRALDRLAGALRSWHRVGAAPYQPEIDRALDADRAVRLRDAQVGGPERLLAGLPGVRWERPMLLSDYPYDRDFHLDGRGLLLMPSFFCWRRPITLIDPTLPPVLAYPVEHAVGWLAASARPDAGPDRALTALLGSTRAAVLDTVGRGPISTGDLARRVHISAPSASEHATVLREAGLIVTSRQGGRALHSLSSVGLALLTGSVPA</sequence>
<dbReference type="SUPFAM" id="SSF46785">
    <property type="entry name" value="Winged helix' DNA-binding domain"/>
    <property type="match status" value="1"/>
</dbReference>
<dbReference type="InterPro" id="IPR036388">
    <property type="entry name" value="WH-like_DNA-bd_sf"/>
</dbReference>
<dbReference type="CDD" id="cd00090">
    <property type="entry name" value="HTH_ARSR"/>
    <property type="match status" value="1"/>
</dbReference>
<reference evidence="5" key="1">
    <citation type="journal article" date="2014" name="Int. J. Syst. Evol. Microbiol.">
        <title>Complete genome sequence of Corynebacterium casei LMG S-19264T (=DSM 44701T), isolated from a smear-ripened cheese.</title>
        <authorList>
            <consortium name="US DOE Joint Genome Institute (JGI-PGF)"/>
            <person name="Walter F."/>
            <person name="Albersmeier A."/>
            <person name="Kalinowski J."/>
            <person name="Ruckert C."/>
        </authorList>
    </citation>
    <scope>NUCLEOTIDE SEQUENCE</scope>
    <source>
        <strain evidence="5">CGMCC 4.7299</strain>
    </source>
</reference>
<organism evidence="5 6">
    <name type="scientific">Mangrovihabitans endophyticus</name>
    <dbReference type="NCBI Taxonomy" id="1751298"/>
    <lineage>
        <taxon>Bacteria</taxon>
        <taxon>Bacillati</taxon>
        <taxon>Actinomycetota</taxon>
        <taxon>Actinomycetes</taxon>
        <taxon>Micromonosporales</taxon>
        <taxon>Micromonosporaceae</taxon>
        <taxon>Mangrovihabitans</taxon>
    </lineage>
</organism>
<dbReference type="PROSITE" id="PS50987">
    <property type="entry name" value="HTH_ARSR_2"/>
    <property type="match status" value="1"/>
</dbReference>
<dbReference type="InterPro" id="IPR011991">
    <property type="entry name" value="ArsR-like_HTH"/>
</dbReference>
<keyword evidence="6" id="KW-1185">Reference proteome</keyword>
<dbReference type="GO" id="GO:0003700">
    <property type="term" value="F:DNA-binding transcription factor activity"/>
    <property type="evidence" value="ECO:0007669"/>
    <property type="project" value="InterPro"/>
</dbReference>
<gene>
    <name evidence="5" type="ORF">GCM10012284_50880</name>
</gene>
<dbReference type="InterPro" id="IPR036390">
    <property type="entry name" value="WH_DNA-bd_sf"/>
</dbReference>
<dbReference type="PANTHER" id="PTHR43132:SF8">
    <property type="entry name" value="HTH-TYPE TRANSCRIPTIONAL REGULATOR KMTR"/>
    <property type="match status" value="1"/>
</dbReference>
<evidence type="ECO:0000313" key="6">
    <source>
        <dbReference type="Proteomes" id="UP000656042"/>
    </source>
</evidence>
<dbReference type="InterPro" id="IPR001845">
    <property type="entry name" value="HTH_ArsR_DNA-bd_dom"/>
</dbReference>
<dbReference type="Pfam" id="PF12802">
    <property type="entry name" value="MarR_2"/>
    <property type="match status" value="1"/>
</dbReference>